<reference evidence="2 3" key="1">
    <citation type="journal article" date="2018" name="Front. Microbiol.">
        <title>Phylogeny of Vibrio vulnificus from the Analysis of the Core-Genome: Implications for Intra-Species Taxonomy.</title>
        <authorList>
            <person name="Roig F.J."/>
            <person name="Gonzalez-Candelas F."/>
            <person name="Sanjuan E."/>
            <person name="Fouz B."/>
            <person name="Feil E.J."/>
            <person name="Llorens C."/>
            <person name="Baker-Austin C."/>
            <person name="Oliver J.D."/>
            <person name="Danin-Poleg Y."/>
            <person name="Gibas C.J."/>
            <person name="Kashi Y."/>
            <person name="Gulig P.A."/>
            <person name="Morrison S.S."/>
            <person name="Amaro C."/>
        </authorList>
    </citation>
    <scope>NUCLEOTIDE SEQUENCE [LARGE SCALE GENOMIC DNA]</scope>
    <source>
        <strain evidence="2 3">CECT4608</strain>
    </source>
</reference>
<accession>A0A2S3QX32</accession>
<dbReference type="InterPro" id="IPR037523">
    <property type="entry name" value="VOC_core"/>
</dbReference>
<dbReference type="PROSITE" id="PS51819">
    <property type="entry name" value="VOC"/>
    <property type="match status" value="1"/>
</dbReference>
<dbReference type="Gene3D" id="3.10.180.10">
    <property type="entry name" value="2,3-Dihydroxybiphenyl 1,2-Dioxygenase, domain 1"/>
    <property type="match status" value="1"/>
</dbReference>
<dbReference type="EMBL" id="PDGH01000142">
    <property type="protein sequence ID" value="POB42752.1"/>
    <property type="molecule type" value="Genomic_DNA"/>
</dbReference>
<dbReference type="PANTHER" id="PTHR33993:SF2">
    <property type="entry name" value="VOC DOMAIN-CONTAINING PROTEIN"/>
    <property type="match status" value="1"/>
</dbReference>
<evidence type="ECO:0000313" key="3">
    <source>
        <dbReference type="Proteomes" id="UP000237466"/>
    </source>
</evidence>
<dbReference type="SUPFAM" id="SSF54593">
    <property type="entry name" value="Glyoxalase/Bleomycin resistance protein/Dihydroxybiphenyl dioxygenase"/>
    <property type="match status" value="1"/>
</dbReference>
<dbReference type="InterPro" id="IPR029068">
    <property type="entry name" value="Glyas_Bleomycin-R_OHBP_Dase"/>
</dbReference>
<evidence type="ECO:0000313" key="2">
    <source>
        <dbReference type="EMBL" id="POB42752.1"/>
    </source>
</evidence>
<name>A0A2S3QX32_VIBVL</name>
<sequence>MDKNPIGWFEIYVDDVERAKHFYQSVFQVTFEQMMDPTGTDIEMWFFPSDMESYGASGALVKMDGISAGAGGTLVYFSCEDCAVEQERATQHGGVVVQAKMAIGEYGFISLVQDSEGNMIGLHSMQ</sequence>
<feature type="domain" description="VOC" evidence="1">
    <location>
        <begin position="5"/>
        <end position="125"/>
    </location>
</feature>
<dbReference type="Pfam" id="PF00903">
    <property type="entry name" value="Glyoxalase"/>
    <property type="match status" value="1"/>
</dbReference>
<dbReference type="PANTHER" id="PTHR33993">
    <property type="entry name" value="GLYOXALASE-RELATED"/>
    <property type="match status" value="1"/>
</dbReference>
<proteinExistence type="predicted"/>
<gene>
    <name evidence="2" type="ORF">CRN52_21665</name>
</gene>
<comment type="caution">
    <text evidence="2">The sequence shown here is derived from an EMBL/GenBank/DDBJ whole genome shotgun (WGS) entry which is preliminary data.</text>
</comment>
<dbReference type="InterPro" id="IPR052164">
    <property type="entry name" value="Anthracycline_SecMetBiosynth"/>
</dbReference>
<dbReference type="CDD" id="cd07247">
    <property type="entry name" value="SgaA_N_like"/>
    <property type="match status" value="1"/>
</dbReference>
<dbReference type="AlphaFoldDB" id="A0A2S3QX32"/>
<evidence type="ECO:0000259" key="1">
    <source>
        <dbReference type="PROSITE" id="PS51819"/>
    </source>
</evidence>
<dbReference type="InterPro" id="IPR004360">
    <property type="entry name" value="Glyas_Fos-R_dOase_dom"/>
</dbReference>
<dbReference type="RefSeq" id="WP_011080520.1">
    <property type="nucleotide sequence ID" value="NZ_CBCSKP010000004.1"/>
</dbReference>
<protein>
    <submittedName>
        <fullName evidence="2">VOC family protein</fullName>
    </submittedName>
</protein>
<organism evidence="2 3">
    <name type="scientific">Vibrio vulnificus</name>
    <dbReference type="NCBI Taxonomy" id="672"/>
    <lineage>
        <taxon>Bacteria</taxon>
        <taxon>Pseudomonadati</taxon>
        <taxon>Pseudomonadota</taxon>
        <taxon>Gammaproteobacteria</taxon>
        <taxon>Vibrionales</taxon>
        <taxon>Vibrionaceae</taxon>
        <taxon>Vibrio</taxon>
    </lineage>
</organism>
<dbReference type="Proteomes" id="UP000237466">
    <property type="component" value="Unassembled WGS sequence"/>
</dbReference>